<dbReference type="InterPro" id="IPR029044">
    <property type="entry name" value="Nucleotide-diphossugar_trans"/>
</dbReference>
<dbReference type="Proteomes" id="UP000186549">
    <property type="component" value="Unassembled WGS sequence"/>
</dbReference>
<feature type="domain" description="Glycosyltransferase 2-like" evidence="1">
    <location>
        <begin position="17"/>
        <end position="106"/>
    </location>
</feature>
<name>A0A1Q6I8F5_BACUN</name>
<gene>
    <name evidence="2" type="ORF">BHV79_07305</name>
</gene>
<accession>A0A1Q6I8F5</accession>
<evidence type="ECO:0000313" key="2">
    <source>
        <dbReference type="EMBL" id="OKZ35134.1"/>
    </source>
</evidence>
<dbReference type="EMBL" id="MNQU01000179">
    <property type="protein sequence ID" value="OKZ35134.1"/>
    <property type="molecule type" value="Genomic_DNA"/>
</dbReference>
<dbReference type="Gene3D" id="3.90.550.10">
    <property type="entry name" value="Spore Coat Polysaccharide Biosynthesis Protein SpsA, Chain A"/>
    <property type="match status" value="1"/>
</dbReference>
<dbReference type="PANTHER" id="PTHR22916:SF67">
    <property type="entry name" value="COLANIC ACID BIOSYNTHESIS GLYCOSYL TRANSFERASE WCAE-RELATED"/>
    <property type="match status" value="1"/>
</dbReference>
<evidence type="ECO:0000259" key="1">
    <source>
        <dbReference type="Pfam" id="PF00535"/>
    </source>
</evidence>
<organism evidence="2 3">
    <name type="scientific">Bacteroides uniformis</name>
    <dbReference type="NCBI Taxonomy" id="820"/>
    <lineage>
        <taxon>Bacteria</taxon>
        <taxon>Pseudomonadati</taxon>
        <taxon>Bacteroidota</taxon>
        <taxon>Bacteroidia</taxon>
        <taxon>Bacteroidales</taxon>
        <taxon>Bacteroidaceae</taxon>
        <taxon>Bacteroides</taxon>
    </lineage>
</organism>
<dbReference type="GO" id="GO:0016758">
    <property type="term" value="F:hexosyltransferase activity"/>
    <property type="evidence" value="ECO:0007669"/>
    <property type="project" value="UniProtKB-ARBA"/>
</dbReference>
<dbReference type="Pfam" id="PF00535">
    <property type="entry name" value="Glycos_transf_2"/>
    <property type="match status" value="1"/>
</dbReference>
<protein>
    <recommendedName>
        <fullName evidence="1">Glycosyltransferase 2-like domain-containing protein</fullName>
    </recommendedName>
</protein>
<comment type="caution">
    <text evidence="2">The sequence shown here is derived from an EMBL/GenBank/DDBJ whole genome shotgun (WGS) entry which is preliminary data.</text>
</comment>
<evidence type="ECO:0000313" key="3">
    <source>
        <dbReference type="Proteomes" id="UP000186549"/>
    </source>
</evidence>
<dbReference type="CDD" id="cd06433">
    <property type="entry name" value="GT_2_WfgS_like"/>
    <property type="match status" value="1"/>
</dbReference>
<reference evidence="2 3" key="1">
    <citation type="journal article" date="2016" name="Nat. Biotechnol.">
        <title>Measurement of bacterial replication rates in microbial communities.</title>
        <authorList>
            <person name="Brown C.T."/>
            <person name="Olm M.R."/>
            <person name="Thomas B.C."/>
            <person name="Banfield J.F."/>
        </authorList>
    </citation>
    <scope>NUCLEOTIDE SEQUENCE [LARGE SCALE GENOMIC DNA]</scope>
    <source>
        <strain evidence="2">45_41</strain>
    </source>
</reference>
<dbReference type="InterPro" id="IPR001173">
    <property type="entry name" value="Glyco_trans_2-like"/>
</dbReference>
<dbReference type="PANTHER" id="PTHR22916">
    <property type="entry name" value="GLYCOSYLTRANSFERASE"/>
    <property type="match status" value="1"/>
</dbReference>
<dbReference type="AlphaFoldDB" id="A0A1Q6I8F5"/>
<proteinExistence type="predicted"/>
<sequence>MKRKVVKNEIVTPPLISVITVSYNAVATIEQTILSVINQTYPNIEYIIIDGGSKDGTIDIIRKYADQIAYWVSEPDEGIYDAMNKGIKIATGEWINFMNCGDSFLDMKVLNKIFISSILNEYEGVDILYGNRVSVYSFGKYFHLVDSLENFSKSFPIFHQSTFVRRVLLENNLFDLKYNICADYNQLFSLYKQGYVFKYIPQYISICECENGVSTQLRNELKRVKENELIINNKLSFKSYFYLFRIMLKTKVRVGLEKIYPQYFTPLKKEVRLLKNKRFAKL</sequence>
<dbReference type="SUPFAM" id="SSF53448">
    <property type="entry name" value="Nucleotide-diphospho-sugar transferases"/>
    <property type="match status" value="1"/>
</dbReference>